<keyword evidence="2" id="KW-0472">Membrane</keyword>
<accession>A0ABT4E1Q5</accession>
<keyword evidence="5" id="KW-1185">Reference proteome</keyword>
<dbReference type="PROSITE" id="PS50125">
    <property type="entry name" value="GUANYLATE_CYCLASE_2"/>
    <property type="match status" value="1"/>
</dbReference>
<organism evidence="4 5">
    <name type="scientific">Paenibacillus apiarius</name>
    <dbReference type="NCBI Taxonomy" id="46240"/>
    <lineage>
        <taxon>Bacteria</taxon>
        <taxon>Bacillati</taxon>
        <taxon>Bacillota</taxon>
        <taxon>Bacilli</taxon>
        <taxon>Bacillales</taxon>
        <taxon>Paenibacillaceae</taxon>
        <taxon>Paenibacillus</taxon>
    </lineage>
</organism>
<dbReference type="CDD" id="cd07302">
    <property type="entry name" value="CHD"/>
    <property type="match status" value="1"/>
</dbReference>
<dbReference type="Proteomes" id="UP001207626">
    <property type="component" value="Unassembled WGS sequence"/>
</dbReference>
<reference evidence="4 5" key="1">
    <citation type="submission" date="2022-05" db="EMBL/GenBank/DDBJ databases">
        <title>Genome Sequencing of Bee-Associated Microbes.</title>
        <authorList>
            <person name="Dunlap C."/>
        </authorList>
    </citation>
    <scope>NUCLEOTIDE SEQUENCE [LARGE SCALE GENOMIC DNA]</scope>
    <source>
        <strain evidence="4 5">NRRL NRS-1438</strain>
    </source>
</reference>
<protein>
    <submittedName>
        <fullName evidence="4">Adenylate/guanylate cyclase domain-containing protein</fullName>
    </submittedName>
</protein>
<name>A0ABT4E1Q5_9BACL</name>
<dbReference type="InterPro" id="IPR001054">
    <property type="entry name" value="A/G_cyclase"/>
</dbReference>
<comment type="caution">
    <text evidence="4">The sequence shown here is derived from an EMBL/GenBank/DDBJ whole genome shotgun (WGS) entry which is preliminary data.</text>
</comment>
<dbReference type="SMART" id="SM01080">
    <property type="entry name" value="CHASE2"/>
    <property type="match status" value="1"/>
</dbReference>
<sequence>MKKMAVPMLIVVVLSMIAAYLYSYGNGGVFRMVEHAFRDALRTKSVEEQVPDDRIKIIAIDEESLEQMGPFPWSRAVYAKLIGELMQAGARAVALDLLLIDPAADEADDRALSEQLRTYADIYLPVQVTLRSLQPDAQSLVVERVDRPASSIRVDSGQLGHVNVLPDSDGVIRNMSLGLPDERSSMLPSLDILMANRLLPKDQQIRWDPDRKRWYRGEKRIPTDDRHQVAIDFFSSPYGYGEDAMNGFDRQSFYDVLTGIVDPAYYKDAIVLIGPYATSLSDRHMTPLSRSMTLYGVEIHANMIQSLVEGRFYKEARYGWNVFALFAGISAAAWCAYRIRGVRGALCGLSMVVGYTCLWVGVYSLGSVFIPYFTEVTGMSAAYILVVAYRSREDRRARQQVEELFGRYVAPSVVTELLQSNVPIRAGGTKCDVTVMFIDIRGFTPLSERLEPERTIQVLNQYLHLCAETIFQHHGTLDKFIGDGVMAIFGAPRSLERHAEHAASAAMELQRRSEDLYRKLAAELNVSVRFGIGIQSGEAVVGNVGSETLRLDYTAIGDTVNVAARLESQAKPGQVLIGEEANRRIQNAFETNPVGPLRLKGKAEAVIVHELISKRS</sequence>
<dbReference type="InterPro" id="IPR050697">
    <property type="entry name" value="Adenylyl/Guanylyl_Cyclase_3/4"/>
</dbReference>
<evidence type="ECO:0000259" key="3">
    <source>
        <dbReference type="PROSITE" id="PS50125"/>
    </source>
</evidence>
<dbReference type="PANTHER" id="PTHR43081">
    <property type="entry name" value="ADENYLATE CYCLASE, TERMINAL-DIFFERENTIATION SPECIFIC-RELATED"/>
    <property type="match status" value="1"/>
</dbReference>
<feature type="domain" description="Guanylate cyclase" evidence="3">
    <location>
        <begin position="434"/>
        <end position="567"/>
    </location>
</feature>
<feature type="transmembrane region" description="Helical" evidence="2">
    <location>
        <begin position="344"/>
        <end position="363"/>
    </location>
</feature>
<keyword evidence="2" id="KW-0812">Transmembrane</keyword>
<feature type="transmembrane region" description="Helical" evidence="2">
    <location>
        <begin position="369"/>
        <end position="389"/>
    </location>
</feature>
<dbReference type="SUPFAM" id="SSF55073">
    <property type="entry name" value="Nucleotide cyclase"/>
    <property type="match status" value="1"/>
</dbReference>
<dbReference type="Gene3D" id="3.30.70.1230">
    <property type="entry name" value="Nucleotide cyclase"/>
    <property type="match status" value="1"/>
</dbReference>
<evidence type="ECO:0000313" key="5">
    <source>
        <dbReference type="Proteomes" id="UP001207626"/>
    </source>
</evidence>
<feature type="transmembrane region" description="Helical" evidence="2">
    <location>
        <begin position="318"/>
        <end position="337"/>
    </location>
</feature>
<dbReference type="Pfam" id="PF00211">
    <property type="entry name" value="Guanylate_cyc"/>
    <property type="match status" value="1"/>
</dbReference>
<proteinExistence type="inferred from homology"/>
<gene>
    <name evidence="4" type="ORF">M5X09_25260</name>
</gene>
<comment type="similarity">
    <text evidence="1">Belongs to the adenylyl cyclase class-3 family.</text>
</comment>
<dbReference type="InterPro" id="IPR029787">
    <property type="entry name" value="Nucleotide_cyclase"/>
</dbReference>
<keyword evidence="2" id="KW-1133">Transmembrane helix</keyword>
<evidence type="ECO:0000256" key="1">
    <source>
        <dbReference type="ARBA" id="ARBA00005381"/>
    </source>
</evidence>
<dbReference type="PANTHER" id="PTHR43081:SF1">
    <property type="entry name" value="ADENYLATE CYCLASE, TERMINAL-DIFFERENTIATION SPECIFIC"/>
    <property type="match status" value="1"/>
</dbReference>
<dbReference type="EMBL" id="JAMDLW010000056">
    <property type="protein sequence ID" value="MCY9522930.1"/>
    <property type="molecule type" value="Genomic_DNA"/>
</dbReference>
<dbReference type="SMART" id="SM00044">
    <property type="entry name" value="CYCc"/>
    <property type="match status" value="1"/>
</dbReference>
<dbReference type="Pfam" id="PF05226">
    <property type="entry name" value="CHASE2"/>
    <property type="match status" value="1"/>
</dbReference>
<dbReference type="InterPro" id="IPR007890">
    <property type="entry name" value="CHASE2"/>
</dbReference>
<dbReference type="RefSeq" id="WP_087434906.1">
    <property type="nucleotide sequence ID" value="NZ_JAMDLV010000026.1"/>
</dbReference>
<evidence type="ECO:0000313" key="4">
    <source>
        <dbReference type="EMBL" id="MCY9522930.1"/>
    </source>
</evidence>
<evidence type="ECO:0000256" key="2">
    <source>
        <dbReference type="SAM" id="Phobius"/>
    </source>
</evidence>